<keyword evidence="2" id="KW-1185">Reference proteome</keyword>
<sequence>MKTKTYRWLLPVILGLVLANCDEDEQGPGDYYDQGDFRITMNAEKIPGKGQYRSRLESGDTLTLRVNIESTEALEGLEVIKTVNLQVDTSFGEDGVLRVDASGTAFDYDFTYIPSVDDVDQLVGFTFKAVTAGGRETTSDLTASISLSPRDNLPRRKWEWSSILHVNNEDNPNSEVIEDCERDNAYLFNQDDSMNLDYGTDTGAGACAFDGLNEFTRWYITEDEQHFIMEKHNVFTPDVIVADTFRIETLTVDKLALELTVDLSDLGLREEEIFLYMFEAAPRDN</sequence>
<gene>
    <name evidence="1" type="ORF">IBL28_22125</name>
</gene>
<dbReference type="RefSeq" id="WP_187967782.1">
    <property type="nucleotide sequence ID" value="NZ_JACVDC010000160.1"/>
</dbReference>
<organism evidence="1 2">
    <name type="scientific">Sinomicrobium weinanense</name>
    <dbReference type="NCBI Taxonomy" id="2842200"/>
    <lineage>
        <taxon>Bacteria</taxon>
        <taxon>Pseudomonadati</taxon>
        <taxon>Bacteroidota</taxon>
        <taxon>Flavobacteriia</taxon>
        <taxon>Flavobacteriales</taxon>
        <taxon>Flavobacteriaceae</taxon>
        <taxon>Sinomicrobium</taxon>
    </lineage>
</organism>
<dbReference type="Proteomes" id="UP000653730">
    <property type="component" value="Unassembled WGS sequence"/>
</dbReference>
<comment type="caution">
    <text evidence="1">The sequence shown here is derived from an EMBL/GenBank/DDBJ whole genome shotgun (WGS) entry which is preliminary data.</text>
</comment>
<dbReference type="EMBL" id="JACVDC010000160">
    <property type="protein sequence ID" value="MBC9798678.1"/>
    <property type="molecule type" value="Genomic_DNA"/>
</dbReference>
<evidence type="ECO:0000313" key="1">
    <source>
        <dbReference type="EMBL" id="MBC9798678.1"/>
    </source>
</evidence>
<name>A0A926JWX5_9FLAO</name>
<proteinExistence type="predicted"/>
<protein>
    <submittedName>
        <fullName evidence="1">Uncharacterized protein</fullName>
    </submittedName>
</protein>
<reference evidence="1 2" key="1">
    <citation type="submission" date="2020-09" db="EMBL/GenBank/DDBJ databases">
        <title>Sinomicrobium weinanense sp. nov., a halophilic bacteria isolated from saline-alkali soil.</title>
        <authorList>
            <person name="Wu P."/>
            <person name="Ren H."/>
            <person name="Mei Y."/>
            <person name="Liang Y."/>
            <person name="Chen Z."/>
        </authorList>
    </citation>
    <scope>NUCLEOTIDE SEQUENCE [LARGE SCALE GENOMIC DNA]</scope>
    <source>
        <strain evidence="1 2">FJxs</strain>
    </source>
</reference>
<dbReference type="AlphaFoldDB" id="A0A926JWX5"/>
<accession>A0A926JWX5</accession>
<evidence type="ECO:0000313" key="2">
    <source>
        <dbReference type="Proteomes" id="UP000653730"/>
    </source>
</evidence>